<evidence type="ECO:0000256" key="1">
    <source>
        <dbReference type="ARBA" id="ARBA00001638"/>
    </source>
</evidence>
<keyword evidence="10" id="KW-1185">Reference proteome</keyword>
<dbReference type="InterPro" id="IPR006674">
    <property type="entry name" value="HD_domain"/>
</dbReference>
<comment type="subunit">
    <text evidence="4">Homodimer.</text>
</comment>
<evidence type="ECO:0000313" key="10">
    <source>
        <dbReference type="Proteomes" id="UP000198407"/>
    </source>
</evidence>
<feature type="domain" description="HD/PDEase" evidence="8">
    <location>
        <begin position="32"/>
        <end position="149"/>
    </location>
</feature>
<dbReference type="SUPFAM" id="SSF109604">
    <property type="entry name" value="HD-domain/PDEase-like"/>
    <property type="match status" value="1"/>
</dbReference>
<dbReference type="Proteomes" id="UP000198407">
    <property type="component" value="Unassembled WGS sequence"/>
</dbReference>
<comment type="cofactor">
    <cofactor evidence="3">
        <name>Co(2+)</name>
        <dbReference type="ChEBI" id="CHEBI:48828"/>
    </cofactor>
</comment>
<protein>
    <recommendedName>
        <fullName evidence="5">5'-deoxynucleotidase</fullName>
        <ecNumber evidence="5">3.1.3.89</ecNumber>
    </recommendedName>
</protein>
<evidence type="ECO:0000259" key="8">
    <source>
        <dbReference type="SMART" id="SM00471"/>
    </source>
</evidence>
<evidence type="ECO:0000313" key="9">
    <source>
        <dbReference type="EMBL" id="SNS61963.1"/>
    </source>
</evidence>
<evidence type="ECO:0000256" key="3">
    <source>
        <dbReference type="ARBA" id="ARBA00001941"/>
    </source>
</evidence>
<dbReference type="PANTHER" id="PTHR11845:SF13">
    <property type="entry name" value="5'-DEOXYNUCLEOTIDASE HDDC2"/>
    <property type="match status" value="1"/>
</dbReference>
<reference evidence="10" key="1">
    <citation type="submission" date="2017-06" db="EMBL/GenBank/DDBJ databases">
        <authorList>
            <person name="Varghese N."/>
            <person name="Submissions S."/>
        </authorList>
    </citation>
    <scope>NUCLEOTIDE SEQUENCE [LARGE SCALE GENOMIC DNA]</scope>
    <source>
        <strain evidence="10">DSM 22348</strain>
    </source>
</reference>
<keyword evidence="7 9" id="KW-0378">Hydrolase</keyword>
<sequence length="192" mass="21039">MNSQGIHGKLAFLREAERLKDVLRSAHTSTGRRESTAEHSWRLALLALVFAEDLGPLDITKVLKLCLIHDLGEALGGDIPAVQAQVHGDKDANERQDLLTLTASLEPALQADFLALFDEYQAAATAEAQAVKALDKLETILQHSQGNNPADFDYAFNLDYGRRYTDATPFLAALREILDEATRARLSAARAD</sequence>
<evidence type="ECO:0000256" key="2">
    <source>
        <dbReference type="ARBA" id="ARBA00001936"/>
    </source>
</evidence>
<dbReference type="GO" id="GO:0046872">
    <property type="term" value="F:metal ion binding"/>
    <property type="evidence" value="ECO:0007669"/>
    <property type="project" value="UniProtKB-KW"/>
</dbReference>
<organism evidence="9 10">
    <name type="scientific">Pseudomonas japonica</name>
    <dbReference type="NCBI Taxonomy" id="256466"/>
    <lineage>
        <taxon>Bacteria</taxon>
        <taxon>Pseudomonadati</taxon>
        <taxon>Pseudomonadota</taxon>
        <taxon>Gammaproteobacteria</taxon>
        <taxon>Pseudomonadales</taxon>
        <taxon>Pseudomonadaceae</taxon>
        <taxon>Pseudomonas</taxon>
    </lineage>
</organism>
<dbReference type="EC" id="3.1.3.89" evidence="5"/>
<proteinExistence type="predicted"/>
<dbReference type="GO" id="GO:0002953">
    <property type="term" value="F:5'-deoxynucleotidase activity"/>
    <property type="evidence" value="ECO:0007669"/>
    <property type="project" value="UniProtKB-EC"/>
</dbReference>
<gene>
    <name evidence="9" type="ORF">SAMN05444352_11159</name>
</gene>
<dbReference type="STRING" id="1215104.GCA_000730585_01987"/>
<comment type="cofactor">
    <cofactor evidence="2">
        <name>Mn(2+)</name>
        <dbReference type="ChEBI" id="CHEBI:29035"/>
    </cofactor>
</comment>
<dbReference type="PANTHER" id="PTHR11845">
    <property type="entry name" value="5'-DEOXYNUCLEOTIDASE HDDC2"/>
    <property type="match status" value="1"/>
</dbReference>
<evidence type="ECO:0000256" key="6">
    <source>
        <dbReference type="ARBA" id="ARBA00022723"/>
    </source>
</evidence>
<dbReference type="InterPro" id="IPR039356">
    <property type="entry name" value="YfbR/HDDC2"/>
</dbReference>
<keyword evidence="6" id="KW-0479">Metal-binding</keyword>
<dbReference type="CDD" id="cd00077">
    <property type="entry name" value="HDc"/>
    <property type="match status" value="1"/>
</dbReference>
<evidence type="ECO:0000256" key="5">
    <source>
        <dbReference type="ARBA" id="ARBA00012964"/>
    </source>
</evidence>
<accession>A0A239G0G6</accession>
<comment type="catalytic activity">
    <reaction evidence="1">
        <text>a 2'-deoxyribonucleoside 5'-phosphate + H2O = a 2'-deoxyribonucleoside + phosphate</text>
        <dbReference type="Rhea" id="RHEA:36167"/>
        <dbReference type="ChEBI" id="CHEBI:15377"/>
        <dbReference type="ChEBI" id="CHEBI:18274"/>
        <dbReference type="ChEBI" id="CHEBI:43474"/>
        <dbReference type="ChEBI" id="CHEBI:65317"/>
        <dbReference type="EC" id="3.1.3.89"/>
    </reaction>
</comment>
<dbReference type="Pfam" id="PF13023">
    <property type="entry name" value="HD_3"/>
    <property type="match status" value="1"/>
</dbReference>
<dbReference type="SMART" id="SM00471">
    <property type="entry name" value="HDc"/>
    <property type="match status" value="1"/>
</dbReference>
<evidence type="ECO:0000256" key="7">
    <source>
        <dbReference type="ARBA" id="ARBA00022801"/>
    </source>
</evidence>
<dbReference type="GO" id="GO:0005737">
    <property type="term" value="C:cytoplasm"/>
    <property type="evidence" value="ECO:0007669"/>
    <property type="project" value="TreeGrafter"/>
</dbReference>
<dbReference type="RefSeq" id="WP_042126716.1">
    <property type="nucleotide sequence ID" value="NZ_FZOL01000011.1"/>
</dbReference>
<dbReference type="InterPro" id="IPR003607">
    <property type="entry name" value="HD/PDEase_dom"/>
</dbReference>
<name>A0A239G0G6_9PSED</name>
<dbReference type="Gene3D" id="1.10.3210.10">
    <property type="entry name" value="Hypothetical protein af1432"/>
    <property type="match status" value="1"/>
</dbReference>
<dbReference type="OrthoDB" id="9797178at2"/>
<dbReference type="AlphaFoldDB" id="A0A239G0G6"/>
<evidence type="ECO:0000256" key="4">
    <source>
        <dbReference type="ARBA" id="ARBA00011738"/>
    </source>
</evidence>
<dbReference type="EMBL" id="FZOL01000011">
    <property type="protein sequence ID" value="SNS61963.1"/>
    <property type="molecule type" value="Genomic_DNA"/>
</dbReference>